<dbReference type="PANTHER" id="PTHR37305">
    <property type="entry name" value="INTEGRAL MEMBRANE PROTEIN-RELATED"/>
    <property type="match status" value="1"/>
</dbReference>
<dbReference type="Pfam" id="PF12679">
    <property type="entry name" value="ABC2_membrane_2"/>
    <property type="match status" value="1"/>
</dbReference>
<evidence type="ECO:0000256" key="1">
    <source>
        <dbReference type="SAM" id="Phobius"/>
    </source>
</evidence>
<feature type="transmembrane region" description="Helical" evidence="1">
    <location>
        <begin position="143"/>
        <end position="165"/>
    </location>
</feature>
<feature type="transmembrane region" description="Helical" evidence="1">
    <location>
        <begin position="234"/>
        <end position="253"/>
    </location>
</feature>
<dbReference type="AlphaFoldDB" id="O87232"/>
<feature type="transmembrane region" description="Helical" evidence="1">
    <location>
        <begin position="57"/>
        <end position="77"/>
    </location>
</feature>
<dbReference type="EMBL" id="AE001272">
    <property type="protein sequence ID" value="AAC56008.1"/>
    <property type="molecule type" value="Genomic_DNA"/>
</dbReference>
<keyword evidence="1" id="KW-1133">Transmembrane helix</keyword>
<accession>O87232</accession>
<dbReference type="PANTHER" id="PTHR37305:SF1">
    <property type="entry name" value="MEMBRANE PROTEIN"/>
    <property type="match status" value="1"/>
</dbReference>
<feature type="transmembrane region" description="Helical" evidence="1">
    <location>
        <begin position="20"/>
        <end position="37"/>
    </location>
</feature>
<protein>
    <submittedName>
        <fullName evidence="2">Potential membrane spanning protein</fullName>
    </submittedName>
</protein>
<name>O87232_9LACT</name>
<dbReference type="GO" id="GO:0140359">
    <property type="term" value="F:ABC-type transporter activity"/>
    <property type="evidence" value="ECO:0007669"/>
    <property type="project" value="InterPro"/>
</dbReference>
<dbReference type="PIR" id="T43102">
    <property type="entry name" value="T43102"/>
</dbReference>
<keyword evidence="1" id="KW-0812">Transmembrane</keyword>
<feature type="transmembrane region" description="Helical" evidence="1">
    <location>
        <begin position="174"/>
        <end position="197"/>
    </location>
</feature>
<evidence type="ECO:0000313" key="2">
    <source>
        <dbReference type="EMBL" id="AAC56008.1"/>
    </source>
</evidence>
<organism evidence="2">
    <name type="scientific">Lactococcus lactis</name>
    <dbReference type="NCBI Taxonomy" id="1358"/>
    <lineage>
        <taxon>Bacteria</taxon>
        <taxon>Bacillati</taxon>
        <taxon>Bacillota</taxon>
        <taxon>Bacilli</taxon>
        <taxon>Lactobacillales</taxon>
        <taxon>Streptococcaceae</taxon>
        <taxon>Lactococcus</taxon>
    </lineage>
</organism>
<keyword evidence="2" id="KW-0614">Plasmid</keyword>
<proteinExistence type="predicted"/>
<feature type="transmembrane region" description="Helical" evidence="1">
    <location>
        <begin position="98"/>
        <end position="123"/>
    </location>
</feature>
<dbReference type="RefSeq" id="WP_010890641.1">
    <property type="nucleotide sequence ID" value="NC_001949.1"/>
</dbReference>
<keyword evidence="1" id="KW-0472">Membrane</keyword>
<sequence length="259" mass="30049">MINQYKKEMVKLFKQKSSWAFIIFLIVQNTFVALLSVKYPTHFIPKELFISNYASLSFIPLLIIVKASTIISMEFEYGTLKLLLSKGYSRQKIIISKWLTIFSYSLFLYTLVMFISFINKTIFFSEIKLGDLLVNSHQRVIEYWILTNLTNFLSLWLLLSVVLLITTMLKKSNVAILIGVTGYFILNVFSTVMFGMIKQINILKWNPINLLNFPTQLALPNKIEKLTLLSNSQMVFATLTYIIVFLLIGMLTFSRTELR</sequence>
<geneLocation type="plasmid" evidence="2">
    <name>pMRC01</name>
</geneLocation>
<dbReference type="GO" id="GO:0005886">
    <property type="term" value="C:plasma membrane"/>
    <property type="evidence" value="ECO:0007669"/>
    <property type="project" value="UniProtKB-SubCell"/>
</dbReference>
<reference evidence="2" key="1">
    <citation type="journal article" date="1998" name="Mol. Microbiol.">
        <title>Sequence and analysis of the 60 kb conjugative, bacteriocin-producing plasmid pMRC01 from Lactococcus lactis DPC3147.</title>
        <authorList>
            <person name="Dougherty B.A."/>
            <person name="Hill C."/>
            <person name="Weidman J.F."/>
            <person name="Richardson D.R."/>
            <person name="Venter J.C."/>
            <person name="Ross R.P."/>
        </authorList>
    </citation>
    <scope>NUCLEOTIDE SEQUENCE [LARGE SCALE GENOMIC DNA]</scope>
    <source>
        <strain evidence="2">DPC3147</strain>
        <plasmid evidence="2">pMRC01</plasmid>
    </source>
</reference>
<gene>
    <name evidence="2" type="primary">ORF00031</name>
</gene>